<gene>
    <name evidence="2" type="ORF">JCM18694_27460</name>
</gene>
<evidence type="ECO:0000259" key="1">
    <source>
        <dbReference type="PROSITE" id="PS50164"/>
    </source>
</evidence>
<dbReference type="InterPro" id="IPR036397">
    <property type="entry name" value="RNaseH_sf"/>
</dbReference>
<dbReference type="CDD" id="cd10434">
    <property type="entry name" value="GIY-YIG_UvrC_Cho"/>
    <property type="match status" value="1"/>
</dbReference>
<dbReference type="SUPFAM" id="SSF82771">
    <property type="entry name" value="GIY-YIG endonuclease"/>
    <property type="match status" value="1"/>
</dbReference>
<keyword evidence="2" id="KW-0378">Hydrolase</keyword>
<dbReference type="InterPro" id="IPR047296">
    <property type="entry name" value="GIY-YIG_UvrC_Cho"/>
</dbReference>
<sequence length="457" mass="52471">MHLMYAIIDIETTGTSHRNGKITEIAVYIHDGRQVTDSFVSLINPECYIPYNITRLTGISNEMVADAPKFYEVAKQLVEITAGKIFVAHNVAFDYNFVKEEYKRLGYDYRRKTLCTVQLSRKLLPGHRSYSLGNLCSDLNISINGRHRAGGDAFATVKLFEILMQQNNEQTQNLFTNAPKELPREKLEALPGRTGVYYFLNDSGEIIYIGKSKDIHQRVLSHLANNSTKKAIEMRSKLVDVDWQITGSELVSLLLESDEIKSHQPLYNRAQRRTRFHYGLFTYQDEAGYQRFEVRKIIDGELPLTSFYSAAEAKEYLHDLVDQYRLCQKLCGLYQTDGSCFHYEIKSCNGACIGEEAPDDYNQRAEMAAAKLQFRSPNFFIMEEGRRKGEWAIVKVQNGRYTGFGYVDEESSTEGVQALHDCISSRQDNRDTQGIIRSYLKKHPATRIIEFRTEEQN</sequence>
<dbReference type="Gene3D" id="3.30.420.10">
    <property type="entry name" value="Ribonuclease H-like superfamily/Ribonuclease H"/>
    <property type="match status" value="1"/>
</dbReference>
<evidence type="ECO:0000313" key="3">
    <source>
        <dbReference type="Proteomes" id="UP000396862"/>
    </source>
</evidence>
<dbReference type="CDD" id="cd06127">
    <property type="entry name" value="DEDDh"/>
    <property type="match status" value="1"/>
</dbReference>
<reference evidence="2 3" key="1">
    <citation type="submission" date="2019-10" db="EMBL/GenBank/DDBJ databases">
        <title>Prolixibacter strains distinguished by the presence of nitrate reductase genes were adept at nitrate-dependent anaerobic corrosion of metallic iron and carbon steel.</title>
        <authorList>
            <person name="Iino T."/>
            <person name="Shono N."/>
            <person name="Ito K."/>
            <person name="Nakamura R."/>
            <person name="Sueoka K."/>
            <person name="Harayama S."/>
            <person name="Ohkuma M."/>
        </authorList>
    </citation>
    <scope>NUCLEOTIDE SEQUENCE [LARGE SCALE GENOMIC DNA]</scope>
    <source>
        <strain evidence="2 3">MIC1-1</strain>
    </source>
</reference>
<dbReference type="InterPro" id="IPR035901">
    <property type="entry name" value="GIY-YIG_endonuc_sf"/>
</dbReference>
<dbReference type="PANTHER" id="PTHR30231">
    <property type="entry name" value="DNA POLYMERASE III SUBUNIT EPSILON"/>
    <property type="match status" value="1"/>
</dbReference>
<dbReference type="PANTHER" id="PTHR30231:SF41">
    <property type="entry name" value="DNA POLYMERASE III SUBUNIT EPSILON"/>
    <property type="match status" value="1"/>
</dbReference>
<dbReference type="InterPro" id="IPR013520">
    <property type="entry name" value="Ribonucl_H"/>
</dbReference>
<dbReference type="InterPro" id="IPR000305">
    <property type="entry name" value="GIY-YIG_endonuc"/>
</dbReference>
<name>A0ABQ0ZMI2_9BACT</name>
<dbReference type="NCBIfam" id="TIGR00573">
    <property type="entry name" value="dnaq"/>
    <property type="match status" value="1"/>
</dbReference>
<keyword evidence="3" id="KW-1185">Reference proteome</keyword>
<dbReference type="SUPFAM" id="SSF53098">
    <property type="entry name" value="Ribonuclease H-like"/>
    <property type="match status" value="1"/>
</dbReference>
<organism evidence="2 3">
    <name type="scientific">Prolixibacter denitrificans</name>
    <dbReference type="NCBI Taxonomy" id="1541063"/>
    <lineage>
        <taxon>Bacteria</taxon>
        <taxon>Pseudomonadati</taxon>
        <taxon>Bacteroidota</taxon>
        <taxon>Bacteroidia</taxon>
        <taxon>Marinilabiliales</taxon>
        <taxon>Prolixibacteraceae</taxon>
        <taxon>Prolixibacter</taxon>
    </lineage>
</organism>
<evidence type="ECO:0000313" key="2">
    <source>
        <dbReference type="EMBL" id="GET22500.1"/>
    </source>
</evidence>
<keyword evidence="2" id="KW-0540">Nuclease</keyword>
<dbReference type="InterPro" id="IPR012337">
    <property type="entry name" value="RNaseH-like_sf"/>
</dbReference>
<dbReference type="Pfam" id="PF00929">
    <property type="entry name" value="RNase_T"/>
    <property type="match status" value="1"/>
</dbReference>
<dbReference type="GO" id="GO:0004527">
    <property type="term" value="F:exonuclease activity"/>
    <property type="evidence" value="ECO:0007669"/>
    <property type="project" value="UniProtKB-KW"/>
</dbReference>
<dbReference type="SMART" id="SM00479">
    <property type="entry name" value="EXOIII"/>
    <property type="match status" value="1"/>
</dbReference>
<accession>A0ABQ0ZMI2</accession>
<dbReference type="SMART" id="SM00465">
    <property type="entry name" value="GIYc"/>
    <property type="match status" value="1"/>
</dbReference>
<keyword evidence="2" id="KW-0269">Exonuclease</keyword>
<feature type="domain" description="GIY-YIG" evidence="1">
    <location>
        <begin position="192"/>
        <end position="269"/>
    </location>
</feature>
<dbReference type="PROSITE" id="PS50164">
    <property type="entry name" value="GIY_YIG"/>
    <property type="match status" value="1"/>
</dbReference>
<dbReference type="InterPro" id="IPR006054">
    <property type="entry name" value="DnaQ"/>
</dbReference>
<dbReference type="EMBL" id="BLAU01000001">
    <property type="protein sequence ID" value="GET22500.1"/>
    <property type="molecule type" value="Genomic_DNA"/>
</dbReference>
<proteinExistence type="predicted"/>
<comment type="caution">
    <text evidence="2">The sequence shown here is derived from an EMBL/GenBank/DDBJ whole genome shotgun (WGS) entry which is preliminary data.</text>
</comment>
<dbReference type="Pfam" id="PF01541">
    <property type="entry name" value="GIY-YIG"/>
    <property type="match status" value="1"/>
</dbReference>
<dbReference type="Proteomes" id="UP000396862">
    <property type="component" value="Unassembled WGS sequence"/>
</dbReference>
<protein>
    <submittedName>
        <fullName evidence="2">Exonuclease</fullName>
    </submittedName>
</protein>
<dbReference type="Gene3D" id="3.40.1440.10">
    <property type="entry name" value="GIY-YIG endonuclease"/>
    <property type="match status" value="1"/>
</dbReference>